<dbReference type="SUPFAM" id="SSF52540">
    <property type="entry name" value="P-loop containing nucleoside triphosphate hydrolases"/>
    <property type="match status" value="1"/>
</dbReference>
<feature type="compositionally biased region" description="Basic and acidic residues" evidence="1">
    <location>
        <begin position="470"/>
        <end position="489"/>
    </location>
</feature>
<organism evidence="2 3">
    <name type="scientific">Forsythia ovata</name>
    <dbReference type="NCBI Taxonomy" id="205694"/>
    <lineage>
        <taxon>Eukaryota</taxon>
        <taxon>Viridiplantae</taxon>
        <taxon>Streptophyta</taxon>
        <taxon>Embryophyta</taxon>
        <taxon>Tracheophyta</taxon>
        <taxon>Spermatophyta</taxon>
        <taxon>Magnoliopsida</taxon>
        <taxon>eudicotyledons</taxon>
        <taxon>Gunneridae</taxon>
        <taxon>Pentapetalae</taxon>
        <taxon>asterids</taxon>
        <taxon>lamiids</taxon>
        <taxon>Lamiales</taxon>
        <taxon>Oleaceae</taxon>
        <taxon>Forsythieae</taxon>
        <taxon>Forsythia</taxon>
    </lineage>
</organism>
<dbReference type="PANTHER" id="PTHR14659:SF1">
    <property type="entry name" value="ALPHA- AND GAMMA-ADAPTIN-BINDING PROTEIN P34"/>
    <property type="match status" value="1"/>
</dbReference>
<dbReference type="PANTHER" id="PTHR14659">
    <property type="entry name" value="ALPHA- AND GAMMA-ADAPTIN-BINDING PROTEIN P34"/>
    <property type="match status" value="1"/>
</dbReference>
<proteinExistence type="predicted"/>
<dbReference type="InterPro" id="IPR027417">
    <property type="entry name" value="P-loop_NTPase"/>
</dbReference>
<dbReference type="Gene3D" id="3.40.50.11960">
    <property type="match status" value="1"/>
</dbReference>
<feature type="region of interest" description="Disordered" evidence="1">
    <location>
        <begin position="374"/>
        <end position="395"/>
    </location>
</feature>
<comment type="caution">
    <text evidence="2">The sequence shown here is derived from an EMBL/GenBank/DDBJ whole genome shotgun (WGS) entry which is preliminary data.</text>
</comment>
<name>A0ABD1XBX8_9LAMI</name>
<dbReference type="Pfam" id="PF00071">
    <property type="entry name" value="Ras"/>
    <property type="match status" value="1"/>
</dbReference>
<dbReference type="Pfam" id="PF10199">
    <property type="entry name" value="Adaptin_binding"/>
    <property type="match status" value="1"/>
</dbReference>
<sequence>MAAEFLDNQKLVAEKLGNQRWLPIFSATKLVCKCCRASQVAQPPTRNANTSWLEFGCLAGSTTNLVSRAARQQVVASRQPIVVGNHDWQQVVAELSNNLGNQQPNLVVAESATTFGNPHFLFLDPKTPNAKPLMRKQEQEEVKMDMETLEKRPGIIMVGSPSVGKRTLLSRLFPVDLEDAPNPSSKLLAYGWTINTKYYTTDVSVWMAHLHDEFSVASLPMFDKLSALVMVFDVNDLSSFAALKDWVEQTDIQKFDILLCIGNKVDLLLGHPAHVEYRRYLLKCDESSGSSRPYFADYGISETEGSSLLGDEEPSSEITKSCLEWCIEHNIEYIEACASNAEFDKCLSVDGDSQGVERLYGALTAHMWPGMSLKSGDKINEPSLPEQEDLSEEESEYELEYDVLTSGSAELWDTTDGWMSADGPVSTTGTGEPCNLDSENFNRKNEVRSGGEEHEPLTSASQLQEEIDRDETPKAHEAERTSEPDDGKTYDFEDLEMLMSEIGNMRSSLRLMPDFQRREIAAKLAMKMAAMFGDSSGGEEGFD</sequence>
<gene>
    <name evidence="2" type="ORF">Fot_04207</name>
</gene>
<dbReference type="InterPro" id="IPR019341">
    <property type="entry name" value="Alpha/Gamma-adaptin-bd_p34"/>
</dbReference>
<accession>A0ABD1XBX8</accession>
<dbReference type="Proteomes" id="UP001604277">
    <property type="component" value="Unassembled WGS sequence"/>
</dbReference>
<evidence type="ECO:0000256" key="1">
    <source>
        <dbReference type="SAM" id="MobiDB-lite"/>
    </source>
</evidence>
<keyword evidence="3" id="KW-1185">Reference proteome</keyword>
<protein>
    <submittedName>
        <fullName evidence="2">GTP binding</fullName>
    </submittedName>
</protein>
<dbReference type="AlphaFoldDB" id="A0ABD1XBX8"/>
<reference evidence="3" key="1">
    <citation type="submission" date="2024-07" db="EMBL/GenBank/DDBJ databases">
        <title>Two chromosome-level genome assemblies of Korean endemic species Abeliophyllum distichum and Forsythia ovata (Oleaceae).</title>
        <authorList>
            <person name="Jang H."/>
        </authorList>
    </citation>
    <scope>NUCLEOTIDE SEQUENCE [LARGE SCALE GENOMIC DNA]</scope>
</reference>
<feature type="region of interest" description="Disordered" evidence="1">
    <location>
        <begin position="424"/>
        <end position="489"/>
    </location>
</feature>
<evidence type="ECO:0000313" key="3">
    <source>
        <dbReference type="Proteomes" id="UP001604277"/>
    </source>
</evidence>
<feature type="compositionally biased region" description="Acidic residues" evidence="1">
    <location>
        <begin position="386"/>
        <end position="395"/>
    </location>
</feature>
<dbReference type="EMBL" id="JBFOLJ010000001">
    <property type="protein sequence ID" value="KAL2559468.1"/>
    <property type="molecule type" value="Genomic_DNA"/>
</dbReference>
<evidence type="ECO:0000313" key="2">
    <source>
        <dbReference type="EMBL" id="KAL2559468.1"/>
    </source>
</evidence>
<dbReference type="InterPro" id="IPR001806">
    <property type="entry name" value="Small_GTPase"/>
</dbReference>
<feature type="compositionally biased region" description="Basic and acidic residues" evidence="1">
    <location>
        <begin position="440"/>
        <end position="456"/>
    </location>
</feature>